<dbReference type="EMBL" id="LNIX01000009">
    <property type="protein sequence ID" value="OXA50548.1"/>
    <property type="molecule type" value="Genomic_DNA"/>
</dbReference>
<dbReference type="STRING" id="158441.A0A226DZW1"/>
<dbReference type="CDD" id="cd06071">
    <property type="entry name" value="Beach"/>
    <property type="match status" value="1"/>
</dbReference>
<keyword evidence="7" id="KW-1185">Reference proteome</keyword>
<feature type="compositionally biased region" description="Low complexity" evidence="3">
    <location>
        <begin position="420"/>
        <end position="440"/>
    </location>
</feature>
<dbReference type="Pfam" id="PF14844">
    <property type="entry name" value="PH_BEACH"/>
    <property type="match status" value="1"/>
</dbReference>
<gene>
    <name evidence="6" type="ORF">Fcan01_14881</name>
</gene>
<dbReference type="SUPFAM" id="SSF50729">
    <property type="entry name" value="PH domain-like"/>
    <property type="match status" value="1"/>
</dbReference>
<dbReference type="InterPro" id="IPR036372">
    <property type="entry name" value="BEACH_dom_sf"/>
</dbReference>
<dbReference type="FunFam" id="1.10.1540.10:FF:000001">
    <property type="entry name" value="neurobeachin isoform X1"/>
    <property type="match status" value="1"/>
</dbReference>
<dbReference type="PANTHER" id="PTHR13743">
    <property type="entry name" value="BEIGE/BEACH-RELATED"/>
    <property type="match status" value="1"/>
</dbReference>
<feature type="domain" description="BEACH" evidence="4">
    <location>
        <begin position="1376"/>
        <end position="1667"/>
    </location>
</feature>
<keyword evidence="1" id="KW-0853">WD repeat</keyword>
<feature type="compositionally biased region" description="Acidic residues" evidence="3">
    <location>
        <begin position="57"/>
        <end position="68"/>
    </location>
</feature>
<feature type="region of interest" description="Disordered" evidence="3">
    <location>
        <begin position="1007"/>
        <end position="1032"/>
    </location>
</feature>
<dbReference type="Proteomes" id="UP000198287">
    <property type="component" value="Unassembled WGS sequence"/>
</dbReference>
<dbReference type="InterPro" id="IPR011993">
    <property type="entry name" value="PH-like_dom_sf"/>
</dbReference>
<dbReference type="Gene3D" id="2.130.10.10">
    <property type="entry name" value="YVTN repeat-like/Quinoprotein amine dehydrogenase"/>
    <property type="match status" value="1"/>
</dbReference>
<keyword evidence="2" id="KW-0677">Repeat</keyword>
<feature type="compositionally biased region" description="Low complexity" evidence="3">
    <location>
        <begin position="1098"/>
        <end position="1113"/>
    </location>
</feature>
<sequence>MDSKRLKELENNILRREDSDNKAQHSIDNKDNRVVDPIPRSQKEVTSSSSSSVYSTAEEDFPSEDDNELQNTLQQDDQTHSDQSDATPTNRVTGSAALKKEKNVNKEALRKTKSAGPSVSIINNQRTSPPQQSSHQNRAQGSNLLLTIPGAEINQLNPTTRRNPSNITASSSASVEGINDFQFLDQWCPTDGGAITVNELQKVFDCFKANTLRRKDCERLIDCLTASQNRNDFQWALHQLGGFNVMLFLYARVVEICDGDDIQSKGLSLALGQIKNHAKVTDVGPSPHYNLIRFVLNNARSAFGFKTFIVLVHHCVTSSGNKLLDYDLLDKCLLSSWRTLIRIRCTDAEAPTGRRTLFECLLTVILDLLLEKNMHRTTNIATLKSKDFVNRILSICCNMIFECKPEVVHPTQEFITPVESTTPTPSTSTAAKKSSASAPKEVPLSPLSCIDALRICALVKSIFMELMAPPDAYACVAIVKYGMFPLLPKECPPLPRKEDAFFLYQTKLPSFATIAEEQTQDVQPSSSLPQVAKFPPTVSISNHDHDKKTNENKETLDDVVFMNEDIPEIVGKTANQKAYNKGTFKRSQYDAFQNTFQESLVEALMSVLLNALAILPDGAFFSILRPHVNSHLFVAYCSHTNVTIKTLALKLLSSYLSRVKNPCVTAFLNKNKGFFLTSLYLHGEPEMAPVVSSICQGFGPVSYPLALSLLENNTILTTILTWVQEDEPGTIPALMSLGIIPTILNCYKSVSLTSTIRQLNALISYVIRYNILNSKEDPWKVLFCPALESGPNGSPLLGRFYREAISILKNYPGKDLRKSDYNHRVLWLMERSAASRFGHNFDKWLLSLFASHIMEVDQGDALETENWIGFVKNNKKRLTFLMGVCLSKIFVPHKVDFDTKQQVLKVLLQNCSNLESWLPKVLKSDASMERCFTAFLRLFLSEATQKERHNSENYGNGSPDRVNNPSFESLLTESNNLSLKLNPNLPPRIEQLRHDDEAQSEDVQVPLTELNQSEERNQPSSERNSPTRRKDAEKAIREKFISILVHAGILSPTNNFSTFSADFRNFKLLLETPPVCGVSYQELKQCLALLEKTRTSITPSISPMAPSSPSSPTQNNESVRVKNSSVNKGYFCNATYFESIFEVTANFAVQVVESVTRTRTQMGVEVIKSICTREDDIIARRRWLAITEQLGHPKAPWHFADLYPKFSSLDQSEGPGRMRLRLHKEHLKIPQRFILPDYRISDAETCHPLDYLLLQSDTSCDELMKFPTIKTEIQYMRLCMRIIPGEEIRGEVILSTDTLYFIPDLNKNSGERSENLEVSLTYVVYILRRRFAHENRGVEIFVGSQSYLFIFASFKDREEFMSFIQIKQALAHQKKNVIMMDSSLSTMTYRWTKGLLSNYDYLMYLNTASGRTYCDLMQYPVFPFVLAKYDTLTLDLNALQSYRDLRRPMAIQDPSKEEHFMTTYNYLKREMDFPPFFYGSHYSNSGIVLHYLIRLPPYTQHFLQYQDGNFDIPDRSFHSLETTWRLAAKESNTDFKEAIPEFYYLPEILKNTQHFNFGVRQNGQRVDHVELPPWAKKDPRLFILINRQALESNHVRKLLCDWIDLVFGYKQSGKPAVQAMNVFHPSTYEGFDIEGVSDELSRKARRAMVAHYGQTPKQLFSSMHPRSMWCSVENCEMEVLDTVSGIKWGYFLGSPTCSELEMVNTREYSDEMCLFETQTRILFWPKGTLIMGDTVVGAWSSHEIQIKSKVIHLCIGDEITACATTEKCIWIGYQSGRITVLKLSLNLENIMETFDLVGHYKPIKCIDLNFEFNTAVSCSGENHAIIWDMTRVAYINIIQRPYSIDSVNASRSTGDIVTVSLSTNTVTLSTINGFEIGRIQPEEKVESACLSGLDPGKNVNLIAVGCDYGHIKFYSTWDLKFISDIKVVPLASLPIQRIRYSKDGRRLYCLYANEEVSISAALQLPNSPG</sequence>
<dbReference type="OrthoDB" id="26681at2759"/>
<dbReference type="InterPro" id="IPR023362">
    <property type="entry name" value="PH-BEACH_dom"/>
</dbReference>
<reference evidence="6 7" key="1">
    <citation type="submission" date="2015-12" db="EMBL/GenBank/DDBJ databases">
        <title>The genome of Folsomia candida.</title>
        <authorList>
            <person name="Faddeeva A."/>
            <person name="Derks M.F."/>
            <person name="Anvar Y."/>
            <person name="Smit S."/>
            <person name="Van Straalen N."/>
            <person name="Roelofs D."/>
        </authorList>
    </citation>
    <scope>NUCLEOTIDE SEQUENCE [LARGE SCALE GENOMIC DNA]</scope>
    <source>
        <strain evidence="6 7">VU population</strain>
        <tissue evidence="6">Whole body</tissue>
    </source>
</reference>
<dbReference type="InterPro" id="IPR050865">
    <property type="entry name" value="BEACH_Domain"/>
</dbReference>
<feature type="compositionally biased region" description="Basic and acidic residues" evidence="3">
    <location>
        <begin position="98"/>
        <end position="110"/>
    </location>
</feature>
<dbReference type="PROSITE" id="PS51783">
    <property type="entry name" value="PH_BEACH"/>
    <property type="match status" value="1"/>
</dbReference>
<dbReference type="PROSITE" id="PS50197">
    <property type="entry name" value="BEACH"/>
    <property type="match status" value="1"/>
</dbReference>
<proteinExistence type="predicted"/>
<comment type="caution">
    <text evidence="6">The sequence shown here is derived from an EMBL/GenBank/DDBJ whole genome shotgun (WGS) entry which is preliminary data.</text>
</comment>
<dbReference type="Pfam" id="PF02138">
    <property type="entry name" value="Beach"/>
    <property type="match status" value="1"/>
</dbReference>
<evidence type="ECO:0000313" key="6">
    <source>
        <dbReference type="EMBL" id="OXA50548.1"/>
    </source>
</evidence>
<evidence type="ECO:0000256" key="2">
    <source>
        <dbReference type="ARBA" id="ARBA00022737"/>
    </source>
</evidence>
<evidence type="ECO:0000256" key="3">
    <source>
        <dbReference type="SAM" id="MobiDB-lite"/>
    </source>
</evidence>
<dbReference type="Gene3D" id="2.30.29.30">
    <property type="entry name" value="Pleckstrin-homology domain (PH domain)/Phosphotyrosine-binding domain (PTB)"/>
    <property type="match status" value="1"/>
</dbReference>
<dbReference type="SUPFAM" id="SSF50978">
    <property type="entry name" value="WD40 repeat-like"/>
    <property type="match status" value="1"/>
</dbReference>
<dbReference type="OMA" id="FVAYCSH"/>
<evidence type="ECO:0000259" key="4">
    <source>
        <dbReference type="PROSITE" id="PS50197"/>
    </source>
</evidence>
<dbReference type="SUPFAM" id="SSF81837">
    <property type="entry name" value="BEACH domain"/>
    <property type="match status" value="1"/>
</dbReference>
<feature type="domain" description="BEACH-type PH" evidence="5">
    <location>
        <begin position="1268"/>
        <end position="1365"/>
    </location>
</feature>
<dbReference type="InterPro" id="IPR000409">
    <property type="entry name" value="BEACH_dom"/>
</dbReference>
<dbReference type="PANTHER" id="PTHR13743:SF86">
    <property type="entry name" value="LYSOSOMAL-TRAFFICKING REGULATOR"/>
    <property type="match status" value="1"/>
</dbReference>
<evidence type="ECO:0000256" key="1">
    <source>
        <dbReference type="ARBA" id="ARBA00022574"/>
    </source>
</evidence>
<protein>
    <submittedName>
        <fullName evidence="6">Lysosomal-trafficking regulator</fullName>
    </submittedName>
</protein>
<feature type="compositionally biased region" description="Polar residues" evidence="3">
    <location>
        <begin position="115"/>
        <end position="139"/>
    </location>
</feature>
<feature type="region of interest" description="Disordered" evidence="3">
    <location>
        <begin position="1"/>
        <end position="139"/>
    </location>
</feature>
<feature type="region of interest" description="Disordered" evidence="3">
    <location>
        <begin position="1098"/>
        <end position="1118"/>
    </location>
</feature>
<dbReference type="InterPro" id="IPR015943">
    <property type="entry name" value="WD40/YVTN_repeat-like_dom_sf"/>
</dbReference>
<accession>A0A226DZW1</accession>
<name>A0A226DZW1_FOLCA</name>
<feature type="region of interest" description="Disordered" evidence="3">
    <location>
        <begin position="418"/>
        <end position="442"/>
    </location>
</feature>
<dbReference type="Gene3D" id="1.10.1540.10">
    <property type="entry name" value="BEACH domain"/>
    <property type="match status" value="1"/>
</dbReference>
<dbReference type="SMART" id="SM01026">
    <property type="entry name" value="Beach"/>
    <property type="match status" value="1"/>
</dbReference>
<organism evidence="6 7">
    <name type="scientific">Folsomia candida</name>
    <name type="common">Springtail</name>
    <dbReference type="NCBI Taxonomy" id="158441"/>
    <lineage>
        <taxon>Eukaryota</taxon>
        <taxon>Metazoa</taxon>
        <taxon>Ecdysozoa</taxon>
        <taxon>Arthropoda</taxon>
        <taxon>Hexapoda</taxon>
        <taxon>Collembola</taxon>
        <taxon>Entomobryomorpha</taxon>
        <taxon>Isotomoidea</taxon>
        <taxon>Isotomidae</taxon>
        <taxon>Proisotominae</taxon>
        <taxon>Folsomia</taxon>
    </lineage>
</organism>
<feature type="compositionally biased region" description="Basic and acidic residues" evidence="3">
    <location>
        <begin position="1"/>
        <end position="34"/>
    </location>
</feature>
<dbReference type="InterPro" id="IPR036322">
    <property type="entry name" value="WD40_repeat_dom_sf"/>
</dbReference>
<evidence type="ECO:0000313" key="7">
    <source>
        <dbReference type="Proteomes" id="UP000198287"/>
    </source>
</evidence>
<evidence type="ECO:0000259" key="5">
    <source>
        <dbReference type="PROSITE" id="PS51783"/>
    </source>
</evidence>